<gene>
    <name evidence="2" type="ORF">FDG2_2946</name>
</gene>
<feature type="region of interest" description="Disordered" evidence="1">
    <location>
        <begin position="36"/>
        <end position="60"/>
    </location>
</feature>
<protein>
    <submittedName>
        <fullName evidence="2">Uncharacterized protein</fullName>
    </submittedName>
</protein>
<dbReference type="EMBL" id="FLUV01001245">
    <property type="protein sequence ID" value="SBW22656.1"/>
    <property type="molecule type" value="Genomic_DNA"/>
</dbReference>
<keyword evidence="3" id="KW-1185">Reference proteome</keyword>
<proteinExistence type="predicted"/>
<feature type="compositionally biased region" description="Low complexity" evidence="1">
    <location>
        <begin position="42"/>
        <end position="60"/>
    </location>
</feature>
<accession>A0A1C3NYM2</accession>
<dbReference type="AlphaFoldDB" id="A0A1C3NYM2"/>
<evidence type="ECO:0000313" key="2">
    <source>
        <dbReference type="EMBL" id="SBW22656.1"/>
    </source>
</evidence>
<dbReference type="Proteomes" id="UP000199013">
    <property type="component" value="Unassembled WGS sequence"/>
</dbReference>
<organism evidence="2 3">
    <name type="scientific">Candidatus Protofrankia californiensis</name>
    <dbReference type="NCBI Taxonomy" id="1839754"/>
    <lineage>
        <taxon>Bacteria</taxon>
        <taxon>Bacillati</taxon>
        <taxon>Actinomycetota</taxon>
        <taxon>Actinomycetes</taxon>
        <taxon>Frankiales</taxon>
        <taxon>Frankiaceae</taxon>
        <taxon>Protofrankia</taxon>
    </lineage>
</organism>
<evidence type="ECO:0000256" key="1">
    <source>
        <dbReference type="SAM" id="MobiDB-lite"/>
    </source>
</evidence>
<reference evidence="3" key="1">
    <citation type="submission" date="2016-02" db="EMBL/GenBank/DDBJ databases">
        <authorList>
            <person name="Wibberg D."/>
        </authorList>
    </citation>
    <scope>NUCLEOTIDE SEQUENCE [LARGE SCALE GENOMIC DNA]</scope>
</reference>
<name>A0A1C3NYM2_9ACTN</name>
<sequence>MIPATEPRSCEMNTSATPAERRLFRMPSMCTRLAESKALTGSSRISSSGSVTSARATATR</sequence>
<evidence type="ECO:0000313" key="3">
    <source>
        <dbReference type="Proteomes" id="UP000199013"/>
    </source>
</evidence>